<dbReference type="SUPFAM" id="SSF53335">
    <property type="entry name" value="S-adenosyl-L-methionine-dependent methyltransferases"/>
    <property type="match status" value="1"/>
</dbReference>
<keyword evidence="2" id="KW-1185">Reference proteome</keyword>
<sequence length="219" mass="24139">MLVSESDESGEKRQYHETKAAYALPNDNVEQQRLELQHSLFKGLMGERIIHAPLPKDIGRAVDIGCGTGSVTHEIASNYASASVYGVDLSAVPTNLRTPLSNLTYTHNSLLRAKSLNPFAGSELGSLFDAAGLEDIAVRRYISTCGEWEGLTPEAAQFGQYVGKQTPLMCGPLMQRLGRETGRDEQEVKTAMDDLAREFEVGKGQRLWFWVYVVCGRKA</sequence>
<gene>
    <name evidence="1" type="ORF">BDV95DRAFT_483845</name>
</gene>
<dbReference type="Proteomes" id="UP000481861">
    <property type="component" value="Unassembled WGS sequence"/>
</dbReference>
<name>A0A7C8MHE4_9PLEO</name>
<proteinExistence type="predicted"/>
<accession>A0A7C8MHE4</accession>
<dbReference type="EMBL" id="JAADJZ010000003">
    <property type="protein sequence ID" value="KAF2876535.1"/>
    <property type="molecule type" value="Genomic_DNA"/>
</dbReference>
<evidence type="ECO:0000313" key="1">
    <source>
        <dbReference type="EMBL" id="KAF2876535.1"/>
    </source>
</evidence>
<dbReference type="Gene3D" id="3.40.50.150">
    <property type="entry name" value="Vaccinia Virus protein VP39"/>
    <property type="match status" value="1"/>
</dbReference>
<dbReference type="OrthoDB" id="10017101at2759"/>
<dbReference type="CDD" id="cd02440">
    <property type="entry name" value="AdoMet_MTases"/>
    <property type="match status" value="1"/>
</dbReference>
<protein>
    <submittedName>
        <fullName evidence="1">Uncharacterized protein</fullName>
    </submittedName>
</protein>
<evidence type="ECO:0000313" key="2">
    <source>
        <dbReference type="Proteomes" id="UP000481861"/>
    </source>
</evidence>
<dbReference type="InterPro" id="IPR029063">
    <property type="entry name" value="SAM-dependent_MTases_sf"/>
</dbReference>
<dbReference type="AlphaFoldDB" id="A0A7C8MHE4"/>
<comment type="caution">
    <text evidence="1">The sequence shown here is derived from an EMBL/GenBank/DDBJ whole genome shotgun (WGS) entry which is preliminary data.</text>
</comment>
<reference evidence="1 2" key="1">
    <citation type="submission" date="2020-01" db="EMBL/GenBank/DDBJ databases">
        <authorList>
            <consortium name="DOE Joint Genome Institute"/>
            <person name="Haridas S."/>
            <person name="Albert R."/>
            <person name="Binder M."/>
            <person name="Bloem J."/>
            <person name="Labutti K."/>
            <person name="Salamov A."/>
            <person name="Andreopoulos B."/>
            <person name="Baker S.E."/>
            <person name="Barry K."/>
            <person name="Bills G."/>
            <person name="Bluhm B.H."/>
            <person name="Cannon C."/>
            <person name="Castanera R."/>
            <person name="Culley D.E."/>
            <person name="Daum C."/>
            <person name="Ezra D."/>
            <person name="Gonzalez J.B."/>
            <person name="Henrissat B."/>
            <person name="Kuo A."/>
            <person name="Liang C."/>
            <person name="Lipzen A."/>
            <person name="Lutzoni F."/>
            <person name="Magnuson J."/>
            <person name="Mondo S."/>
            <person name="Nolan M."/>
            <person name="Ohm R."/>
            <person name="Pangilinan J."/>
            <person name="Park H.-J.H."/>
            <person name="Ramirez L."/>
            <person name="Alfaro M."/>
            <person name="Sun H."/>
            <person name="Tritt A."/>
            <person name="Yoshinaga Y."/>
            <person name="Zwiers L.-H.L."/>
            <person name="Turgeon B.G."/>
            <person name="Goodwin S.B."/>
            <person name="Spatafora J.W."/>
            <person name="Crous P.W."/>
            <person name="Grigoriev I.V."/>
        </authorList>
    </citation>
    <scope>NUCLEOTIDE SEQUENCE [LARGE SCALE GENOMIC DNA]</scope>
    <source>
        <strain evidence="1 2">CBS 611.86</strain>
    </source>
</reference>
<organism evidence="1 2">
    <name type="scientific">Massariosphaeria phaeospora</name>
    <dbReference type="NCBI Taxonomy" id="100035"/>
    <lineage>
        <taxon>Eukaryota</taxon>
        <taxon>Fungi</taxon>
        <taxon>Dikarya</taxon>
        <taxon>Ascomycota</taxon>
        <taxon>Pezizomycotina</taxon>
        <taxon>Dothideomycetes</taxon>
        <taxon>Pleosporomycetidae</taxon>
        <taxon>Pleosporales</taxon>
        <taxon>Pleosporales incertae sedis</taxon>
        <taxon>Massariosphaeria</taxon>
    </lineage>
</organism>